<dbReference type="RefSeq" id="WP_033099904.1">
    <property type="nucleotide sequence ID" value="NZ_JACEIP010000021.1"/>
</dbReference>
<name>A0A7W1XBT4_9BACL</name>
<accession>A0A7W1XBT4</accession>
<dbReference type="AlphaFoldDB" id="A0A7W1XBT4"/>
<reference evidence="1 2" key="1">
    <citation type="submission" date="2020-07" db="EMBL/GenBank/DDBJ databases">
        <authorList>
            <person name="Feng H."/>
        </authorList>
    </citation>
    <scope>NUCLEOTIDE SEQUENCE [LARGE SCALE GENOMIC DNA]</scope>
    <source>
        <strain evidence="2">s-11</strain>
    </source>
</reference>
<evidence type="ECO:0008006" key="3">
    <source>
        <dbReference type="Google" id="ProtNLM"/>
    </source>
</evidence>
<evidence type="ECO:0000313" key="1">
    <source>
        <dbReference type="EMBL" id="MBA4543769.1"/>
    </source>
</evidence>
<gene>
    <name evidence="1" type="ORF">H1164_12800</name>
</gene>
<comment type="caution">
    <text evidence="1">The sequence shown here is derived from an EMBL/GenBank/DDBJ whole genome shotgun (WGS) entry which is preliminary data.</text>
</comment>
<keyword evidence="2" id="KW-1185">Reference proteome</keyword>
<evidence type="ECO:0000313" key="2">
    <source>
        <dbReference type="Proteomes" id="UP000530514"/>
    </source>
</evidence>
<sequence>MEEAKQTVLILLSSIAPSFQPARFPVIPPSGDKTVHFSVHTAEEMAMRFRESEAGCFHLHNPPESVLQLCREQSSPVTISFDRLPARKVFPLLKLYEVQVPSLSFGTIFRRNGVQAKVVHPLPRAMQRGKTGRKAARKLLRTGERLCVWVDENLVPASFRLSLFQALQAALKENGRFKAIWVTDRTSFAKNRIVSVHSGRVKEKALWLAADLLLTVGGFGQSLAPLHIQSLYQRIPVMTDDTGDHGEWVKHLHSGILLDKKNIFRELRHYFCQLARNPGLLEQFRQNGHDLVQKTIGAKWDASTKTDREYHYSEQR</sequence>
<organism evidence="1 2">
    <name type="scientific">Thermoactinomyces daqus</name>
    <dbReference type="NCBI Taxonomy" id="1329516"/>
    <lineage>
        <taxon>Bacteria</taxon>
        <taxon>Bacillati</taxon>
        <taxon>Bacillota</taxon>
        <taxon>Bacilli</taxon>
        <taxon>Bacillales</taxon>
        <taxon>Thermoactinomycetaceae</taxon>
        <taxon>Thermoactinomyces</taxon>
    </lineage>
</organism>
<dbReference type="EMBL" id="JACEIP010000021">
    <property type="protein sequence ID" value="MBA4543769.1"/>
    <property type="molecule type" value="Genomic_DNA"/>
</dbReference>
<dbReference type="Proteomes" id="UP000530514">
    <property type="component" value="Unassembled WGS sequence"/>
</dbReference>
<proteinExistence type="predicted"/>
<protein>
    <recommendedName>
        <fullName evidence="3">Glycosyltransferase</fullName>
    </recommendedName>
</protein>
<dbReference type="OrthoDB" id="2989179at2"/>